<evidence type="ECO:0000256" key="3">
    <source>
        <dbReference type="ARBA" id="ARBA00022884"/>
    </source>
</evidence>
<dbReference type="PANTHER" id="PTHR13501">
    <property type="entry name" value="CHLOROPLAST 50S RIBOSOMAL PROTEIN L22-RELATED"/>
    <property type="match status" value="1"/>
</dbReference>
<dbReference type="HAMAP" id="MF_01331_B">
    <property type="entry name" value="Ribosomal_uL22_B"/>
    <property type="match status" value="1"/>
</dbReference>
<keyword evidence="5 7" id="KW-0687">Ribonucleoprotein</keyword>
<evidence type="ECO:0000256" key="1">
    <source>
        <dbReference type="ARBA" id="ARBA00009451"/>
    </source>
</evidence>
<dbReference type="Gene3D" id="3.90.470.10">
    <property type="entry name" value="Ribosomal protein L22/L17"/>
    <property type="match status" value="1"/>
</dbReference>
<comment type="caution">
    <text evidence="11">The sequence shown here is derived from an EMBL/GenBank/DDBJ whole genome shotgun (WGS) entry which is preliminary data.</text>
</comment>
<comment type="function">
    <text evidence="7">The globular domain of the protein is located near the polypeptide exit tunnel on the outside of the subunit, while an extended beta-hairpin is found that lines the wall of the exit tunnel in the center of the 70S ribosome.</text>
</comment>
<sequence>MSKPKAPRRVADNEALSVGTQIRGSAQKLNLVAALIRNKPAGDAMNILAFSRKAMAVDARKVLASAIANAENNHNLDVDALVVTEASVGKSITMKRFHTRGRGKSTRILKPFSRLRIVVREQQEEEA</sequence>
<keyword evidence="3 7" id="KW-0694">RNA-binding</keyword>
<dbReference type="NCBIfam" id="TIGR01044">
    <property type="entry name" value="rplV_bact"/>
    <property type="match status" value="1"/>
</dbReference>
<dbReference type="SUPFAM" id="SSF54843">
    <property type="entry name" value="Ribosomal protein L22"/>
    <property type="match status" value="1"/>
</dbReference>
<evidence type="ECO:0000256" key="8">
    <source>
        <dbReference type="RuleBase" id="RU004005"/>
    </source>
</evidence>
<comment type="subunit">
    <text evidence="7 9">Part of the 50S ribosomal subunit.</text>
</comment>
<keyword evidence="4 7" id="KW-0689">Ribosomal protein</keyword>
<reference evidence="11 12" key="1">
    <citation type="submission" date="2020-03" db="EMBL/GenBank/DDBJ databases">
        <title>Genomic Encyclopedia of Type Strains, Phase IV (KMG-IV): sequencing the most valuable type-strain genomes for metagenomic binning, comparative biology and taxonomic classification.</title>
        <authorList>
            <person name="Goeker M."/>
        </authorList>
    </citation>
    <scope>NUCLEOTIDE SEQUENCE [LARGE SCALE GENOMIC DNA]</scope>
    <source>
        <strain evidence="11 12">DSM 22753</strain>
    </source>
</reference>
<dbReference type="InterPro" id="IPR001063">
    <property type="entry name" value="Ribosomal_uL22"/>
</dbReference>
<evidence type="ECO:0000256" key="5">
    <source>
        <dbReference type="ARBA" id="ARBA00023274"/>
    </source>
</evidence>
<dbReference type="InterPro" id="IPR036394">
    <property type="entry name" value="Ribosomal_uL22_sf"/>
</dbReference>
<organism evidence="11 12">
    <name type="scientific">Sphingomonas japonica</name>
    <dbReference type="NCBI Taxonomy" id="511662"/>
    <lineage>
        <taxon>Bacteria</taxon>
        <taxon>Pseudomonadati</taxon>
        <taxon>Pseudomonadota</taxon>
        <taxon>Alphaproteobacteria</taxon>
        <taxon>Sphingomonadales</taxon>
        <taxon>Sphingomonadaceae</taxon>
        <taxon>Sphingomonas</taxon>
    </lineage>
</organism>
<dbReference type="InterPro" id="IPR005727">
    <property type="entry name" value="Ribosomal_uL22_bac/chlpt-type"/>
</dbReference>
<dbReference type="Proteomes" id="UP000788153">
    <property type="component" value="Unassembled WGS sequence"/>
</dbReference>
<dbReference type="CDD" id="cd00336">
    <property type="entry name" value="Ribosomal_L22"/>
    <property type="match status" value="1"/>
</dbReference>
<comment type="function">
    <text evidence="7 10">This protein binds specifically to 23S rRNA; its binding is stimulated by other ribosomal proteins, e.g., L4, L17, and L20. It is important during the early stages of 50S assembly. It makes multiple contacts with different domains of the 23S rRNA in the assembled 50S subunit and ribosome.</text>
</comment>
<evidence type="ECO:0000313" key="12">
    <source>
        <dbReference type="Proteomes" id="UP000788153"/>
    </source>
</evidence>
<proteinExistence type="inferred from homology"/>
<evidence type="ECO:0000256" key="2">
    <source>
        <dbReference type="ARBA" id="ARBA00022730"/>
    </source>
</evidence>
<dbReference type="PANTHER" id="PTHR13501:SF8">
    <property type="entry name" value="LARGE RIBOSOMAL SUBUNIT PROTEIN UL22M"/>
    <property type="match status" value="1"/>
</dbReference>
<evidence type="ECO:0000256" key="10">
    <source>
        <dbReference type="RuleBase" id="RU004008"/>
    </source>
</evidence>
<dbReference type="InterPro" id="IPR047867">
    <property type="entry name" value="Ribosomal_uL22_bac/org-type"/>
</dbReference>
<name>A0ABX0U357_9SPHN</name>
<dbReference type="Pfam" id="PF00237">
    <property type="entry name" value="Ribosomal_L22"/>
    <property type="match status" value="1"/>
</dbReference>
<keyword evidence="12" id="KW-1185">Reference proteome</keyword>
<evidence type="ECO:0000256" key="4">
    <source>
        <dbReference type="ARBA" id="ARBA00022980"/>
    </source>
</evidence>
<gene>
    <name evidence="7" type="primary">rplV</name>
    <name evidence="11" type="ORF">FHT01_001711</name>
</gene>
<dbReference type="EMBL" id="JAASQP010000001">
    <property type="protein sequence ID" value="NIJ24169.1"/>
    <property type="molecule type" value="Genomic_DNA"/>
</dbReference>
<accession>A0ABX0U357</accession>
<protein>
    <recommendedName>
        <fullName evidence="6 7">Large ribosomal subunit protein uL22</fullName>
    </recommendedName>
</protein>
<evidence type="ECO:0000256" key="9">
    <source>
        <dbReference type="RuleBase" id="RU004006"/>
    </source>
</evidence>
<dbReference type="RefSeq" id="WP_140046568.1">
    <property type="nucleotide sequence ID" value="NZ_BAAAEV010000001.1"/>
</dbReference>
<evidence type="ECO:0000256" key="6">
    <source>
        <dbReference type="ARBA" id="ARBA00035207"/>
    </source>
</evidence>
<dbReference type="GO" id="GO:0005840">
    <property type="term" value="C:ribosome"/>
    <property type="evidence" value="ECO:0007669"/>
    <property type="project" value="UniProtKB-KW"/>
</dbReference>
<evidence type="ECO:0000313" key="11">
    <source>
        <dbReference type="EMBL" id="NIJ24169.1"/>
    </source>
</evidence>
<evidence type="ECO:0000256" key="7">
    <source>
        <dbReference type="HAMAP-Rule" id="MF_01331"/>
    </source>
</evidence>
<comment type="similarity">
    <text evidence="1 7 8">Belongs to the universal ribosomal protein uL22 family.</text>
</comment>
<keyword evidence="2 7" id="KW-0699">rRNA-binding</keyword>